<accession>A0A438BBX3</accession>
<feature type="signal peptide" evidence="1">
    <location>
        <begin position="1"/>
        <end position="27"/>
    </location>
</feature>
<evidence type="ECO:0000313" key="2">
    <source>
        <dbReference type="EMBL" id="RVW08528.1"/>
    </source>
</evidence>
<keyword evidence="1" id="KW-0732">Signal</keyword>
<name>A0A438BBX3_9NOCA</name>
<comment type="caution">
    <text evidence="2">The sequence shown here is derived from an EMBL/GenBank/DDBJ whole genome shotgun (WGS) entry which is preliminary data.</text>
</comment>
<dbReference type="OrthoDB" id="4471790at2"/>
<protein>
    <recommendedName>
        <fullName evidence="4">Secreted protein</fullName>
    </recommendedName>
</protein>
<keyword evidence="3" id="KW-1185">Reference proteome</keyword>
<reference evidence="2 3" key="1">
    <citation type="submission" date="2018-11" db="EMBL/GenBank/DDBJ databases">
        <title>Rhodococcus spongicola sp. nov. and Rhodococcus xishaensis sp. nov. from marine sponges.</title>
        <authorList>
            <person name="Li L."/>
            <person name="Lin H.W."/>
        </authorList>
    </citation>
    <scope>NUCLEOTIDE SEQUENCE [LARGE SCALE GENOMIC DNA]</scope>
    <source>
        <strain evidence="2 3">CCTCC AB2014297</strain>
    </source>
</reference>
<sequence>MNMQLRSRKTLGHAVGGAAIFAAAALAAPALASAEPAELTSPTVTTGVQANTLSVTVANPNEDATSSCGAFALEAAKLPALREDPSKITEPGFLSWQTDVAERVGPAGEDTFTTDLENGVYAVVGECVSLANPEPVVGEPQIVPVGGLLGSVDLGSLQDILPADLDLGSLQDLLPADLGDLLAGLPLGSTGPAA</sequence>
<feature type="chain" id="PRO_5039313369" description="Secreted protein" evidence="1">
    <location>
        <begin position="28"/>
        <end position="194"/>
    </location>
</feature>
<evidence type="ECO:0000256" key="1">
    <source>
        <dbReference type="SAM" id="SignalP"/>
    </source>
</evidence>
<dbReference type="AlphaFoldDB" id="A0A438BBX3"/>
<dbReference type="EMBL" id="RKLP01000008">
    <property type="protein sequence ID" value="RVW08528.1"/>
    <property type="molecule type" value="Genomic_DNA"/>
</dbReference>
<dbReference type="Proteomes" id="UP000286208">
    <property type="component" value="Unassembled WGS sequence"/>
</dbReference>
<evidence type="ECO:0008006" key="4">
    <source>
        <dbReference type="Google" id="ProtNLM"/>
    </source>
</evidence>
<evidence type="ECO:0000313" key="3">
    <source>
        <dbReference type="Proteomes" id="UP000286208"/>
    </source>
</evidence>
<proteinExistence type="predicted"/>
<organism evidence="2 3">
    <name type="scientific">Prescottella agglutinans</name>
    <dbReference type="NCBI Taxonomy" id="1644129"/>
    <lineage>
        <taxon>Bacteria</taxon>
        <taxon>Bacillati</taxon>
        <taxon>Actinomycetota</taxon>
        <taxon>Actinomycetes</taxon>
        <taxon>Mycobacteriales</taxon>
        <taxon>Nocardiaceae</taxon>
        <taxon>Prescottella</taxon>
    </lineage>
</organism>
<gene>
    <name evidence="2" type="ORF">EGT67_16610</name>
</gene>